<organism evidence="2">
    <name type="scientific">Grammatophora oceanica</name>
    <dbReference type="NCBI Taxonomy" id="210454"/>
    <lineage>
        <taxon>Eukaryota</taxon>
        <taxon>Sar</taxon>
        <taxon>Stramenopiles</taxon>
        <taxon>Ochrophyta</taxon>
        <taxon>Bacillariophyta</taxon>
        <taxon>Fragilariophyceae</taxon>
        <taxon>Fragilariophycidae</taxon>
        <taxon>Rhabdonematales</taxon>
        <taxon>Grammatophoraceae</taxon>
        <taxon>Grammatophora</taxon>
    </lineage>
</organism>
<name>A0A7S1Y235_9STRA</name>
<sequence length="139" mass="16166">MSTVTTVNEPTGTTMTIKNNHSLMRQRRRRQQRQRFTLEQHQRWQRRQEEGTGTLTTIRNGSATTTAHNKTIVTMEQQQQESFTREQRQRWPRTSFLRGNSDDDGDKPIHIPSSPVLCCSSPCYLVYPTHPPLVPSLFL</sequence>
<gene>
    <name evidence="2" type="ORF">GOCE00092_LOCUS5723</name>
</gene>
<accession>A0A7S1Y235</accession>
<protein>
    <submittedName>
        <fullName evidence="2">Uncharacterized protein</fullName>
    </submittedName>
</protein>
<dbReference type="AlphaFoldDB" id="A0A7S1Y235"/>
<feature type="region of interest" description="Disordered" evidence="1">
    <location>
        <begin position="39"/>
        <end position="61"/>
    </location>
</feature>
<feature type="region of interest" description="Disordered" evidence="1">
    <location>
        <begin position="77"/>
        <end position="106"/>
    </location>
</feature>
<evidence type="ECO:0000313" key="2">
    <source>
        <dbReference type="EMBL" id="CAD9276814.1"/>
    </source>
</evidence>
<proteinExistence type="predicted"/>
<feature type="compositionally biased region" description="Polar residues" evidence="1">
    <location>
        <begin position="51"/>
        <end position="61"/>
    </location>
</feature>
<feature type="compositionally biased region" description="Basic and acidic residues" evidence="1">
    <location>
        <begin position="39"/>
        <end position="50"/>
    </location>
</feature>
<reference evidence="2" key="1">
    <citation type="submission" date="2021-01" db="EMBL/GenBank/DDBJ databases">
        <authorList>
            <person name="Corre E."/>
            <person name="Pelletier E."/>
            <person name="Niang G."/>
            <person name="Scheremetjew M."/>
            <person name="Finn R."/>
            <person name="Kale V."/>
            <person name="Holt S."/>
            <person name="Cochrane G."/>
            <person name="Meng A."/>
            <person name="Brown T."/>
            <person name="Cohen L."/>
        </authorList>
    </citation>
    <scope>NUCLEOTIDE SEQUENCE</scope>
    <source>
        <strain evidence="2">CCMP 410</strain>
    </source>
</reference>
<evidence type="ECO:0000256" key="1">
    <source>
        <dbReference type="SAM" id="MobiDB-lite"/>
    </source>
</evidence>
<dbReference type="EMBL" id="HBGK01011001">
    <property type="protein sequence ID" value="CAD9276814.1"/>
    <property type="molecule type" value="Transcribed_RNA"/>
</dbReference>